<keyword evidence="2" id="KW-0812">Transmembrane</keyword>
<evidence type="ECO:0000313" key="3">
    <source>
        <dbReference type="EMBL" id="WOK08017.1"/>
    </source>
</evidence>
<dbReference type="Proteomes" id="UP001302349">
    <property type="component" value="Chromosome"/>
</dbReference>
<gene>
    <name evidence="3" type="ORF">RT717_05150</name>
</gene>
<dbReference type="RefSeq" id="WP_151999023.1">
    <property type="nucleotide sequence ID" value="NZ_CP136051.1"/>
</dbReference>
<name>A0ABZ0IWJ7_9BACT</name>
<evidence type="ECO:0000256" key="1">
    <source>
        <dbReference type="SAM" id="Coils"/>
    </source>
</evidence>
<protein>
    <recommendedName>
        <fullName evidence="5">Chromosome segregation protein SMC</fullName>
    </recommendedName>
</protein>
<proteinExistence type="predicted"/>
<keyword evidence="2" id="KW-1133">Transmembrane helix</keyword>
<sequence>MSESSSTSRIKVTAYVIAGLLFVSLFIGAHYITLNKEAVASLNEEKLKSEALLSEKLQLQKEIDKFKKEIASLTGKNANLDHLLAQANDNLAQKEAQLSQIKRSNGSIAELNRQIAELKALKSGLDSQIASLNGEINKLRDENGNLRKENANANAMIAQLEMDNKVLTENMGLLTALTEDNLVLVTKKNEKLTVRAKKAKKINFVFDVPQSALGGLEFKVVSPGSKVYSKADGTVSHHLLQGDGNPVASLGVYPGQFEMVQRVEMVFTPKEKLTTGIYKIEVYNKGTKLGRMQVKLD</sequence>
<dbReference type="Gene3D" id="1.10.287.1490">
    <property type="match status" value="1"/>
</dbReference>
<feature type="coiled-coil region" evidence="1">
    <location>
        <begin position="42"/>
        <end position="170"/>
    </location>
</feature>
<keyword evidence="4" id="KW-1185">Reference proteome</keyword>
<organism evidence="3 4">
    <name type="scientific">Imperialibacter roseus</name>
    <dbReference type="NCBI Taxonomy" id="1324217"/>
    <lineage>
        <taxon>Bacteria</taxon>
        <taxon>Pseudomonadati</taxon>
        <taxon>Bacteroidota</taxon>
        <taxon>Cytophagia</taxon>
        <taxon>Cytophagales</taxon>
        <taxon>Flammeovirgaceae</taxon>
        <taxon>Imperialibacter</taxon>
    </lineage>
</organism>
<keyword evidence="2" id="KW-0472">Membrane</keyword>
<keyword evidence="1" id="KW-0175">Coiled coil</keyword>
<accession>A0ABZ0IWJ7</accession>
<dbReference type="EMBL" id="CP136051">
    <property type="protein sequence ID" value="WOK08017.1"/>
    <property type="molecule type" value="Genomic_DNA"/>
</dbReference>
<evidence type="ECO:0008006" key="5">
    <source>
        <dbReference type="Google" id="ProtNLM"/>
    </source>
</evidence>
<evidence type="ECO:0000256" key="2">
    <source>
        <dbReference type="SAM" id="Phobius"/>
    </source>
</evidence>
<reference evidence="3 4" key="1">
    <citation type="journal article" date="2023" name="Microbiol. Resour. Announc.">
        <title>Complete Genome Sequence of Imperialibacter roseus strain P4T.</title>
        <authorList>
            <person name="Tizabi D.R."/>
            <person name="Bachvaroff T."/>
            <person name="Hill R.T."/>
        </authorList>
    </citation>
    <scope>NUCLEOTIDE SEQUENCE [LARGE SCALE GENOMIC DNA]</scope>
    <source>
        <strain evidence="3 4">P4T</strain>
    </source>
</reference>
<feature type="transmembrane region" description="Helical" evidence="2">
    <location>
        <begin position="12"/>
        <end position="32"/>
    </location>
</feature>
<evidence type="ECO:0000313" key="4">
    <source>
        <dbReference type="Proteomes" id="UP001302349"/>
    </source>
</evidence>